<evidence type="ECO:0000313" key="1">
    <source>
        <dbReference type="EMBL" id="CAB4135366.1"/>
    </source>
</evidence>
<proteinExistence type="predicted"/>
<name>A0A6J5LR08_9CAUD</name>
<dbReference type="EMBL" id="LR796299">
    <property type="protein sequence ID" value="CAB4135366.1"/>
    <property type="molecule type" value="Genomic_DNA"/>
</dbReference>
<sequence length="58" mass="6705">MKRKTIQQLVQEWNALQNDEEMVDFIDGMTQTETKLLEMAIRAGITTQEPGYMLKESA</sequence>
<organism evidence="1">
    <name type="scientific">uncultured Caudovirales phage</name>
    <dbReference type="NCBI Taxonomy" id="2100421"/>
    <lineage>
        <taxon>Viruses</taxon>
        <taxon>Duplodnaviria</taxon>
        <taxon>Heunggongvirae</taxon>
        <taxon>Uroviricota</taxon>
        <taxon>Caudoviricetes</taxon>
        <taxon>Peduoviridae</taxon>
        <taxon>Maltschvirus</taxon>
        <taxon>Maltschvirus maltsch</taxon>
    </lineage>
</organism>
<reference evidence="1" key="1">
    <citation type="submission" date="2020-04" db="EMBL/GenBank/DDBJ databases">
        <authorList>
            <person name="Chiriac C."/>
            <person name="Salcher M."/>
            <person name="Ghai R."/>
            <person name="Kavagutti S V."/>
        </authorList>
    </citation>
    <scope>NUCLEOTIDE SEQUENCE</scope>
</reference>
<evidence type="ECO:0000313" key="2">
    <source>
        <dbReference type="EMBL" id="CAB4154689.1"/>
    </source>
</evidence>
<gene>
    <name evidence="1" type="ORF">UFOVP284_32</name>
    <name evidence="2" type="ORF">UFOVP646_24</name>
</gene>
<dbReference type="EMBL" id="LR796616">
    <property type="protein sequence ID" value="CAB4154689.1"/>
    <property type="molecule type" value="Genomic_DNA"/>
</dbReference>
<accession>A0A6J5LR08</accession>
<protein>
    <submittedName>
        <fullName evidence="1">Uncharacterized protein</fullName>
    </submittedName>
</protein>